<dbReference type="NCBIfam" id="TIGR00071">
    <property type="entry name" value="hisT_truA"/>
    <property type="match status" value="1"/>
</dbReference>
<dbReference type="EMBL" id="FZMP01000011">
    <property type="protein sequence ID" value="SNQ59149.1"/>
    <property type="molecule type" value="Genomic_DNA"/>
</dbReference>
<evidence type="ECO:0000256" key="5">
    <source>
        <dbReference type="PIRSR" id="PIRSR001430-1"/>
    </source>
</evidence>
<feature type="domain" description="Pseudouridine synthase I TruA alpha/beta" evidence="8">
    <location>
        <begin position="127"/>
        <end position="227"/>
    </location>
</feature>
<dbReference type="PANTHER" id="PTHR11142">
    <property type="entry name" value="PSEUDOURIDYLATE SYNTHASE"/>
    <property type="match status" value="1"/>
</dbReference>
<dbReference type="Proteomes" id="UP000218615">
    <property type="component" value="Unassembled WGS sequence"/>
</dbReference>
<dbReference type="AlphaFoldDB" id="A0A284VJ06"/>
<proteinExistence type="inferred from homology"/>
<dbReference type="SUPFAM" id="SSF55120">
    <property type="entry name" value="Pseudouridine synthase"/>
    <property type="match status" value="1"/>
</dbReference>
<organism evidence="9 10">
    <name type="scientific">Candidatus Methanoperedens nitratireducens</name>
    <dbReference type="NCBI Taxonomy" id="1392998"/>
    <lineage>
        <taxon>Archaea</taxon>
        <taxon>Methanobacteriati</taxon>
        <taxon>Methanobacteriota</taxon>
        <taxon>Stenosarchaea group</taxon>
        <taxon>Methanomicrobia</taxon>
        <taxon>Methanosarcinales</taxon>
        <taxon>ANME-2 cluster</taxon>
        <taxon>Candidatus Methanoperedentaceae</taxon>
        <taxon>Candidatus Methanoperedens</taxon>
    </lineage>
</organism>
<dbReference type="Gene3D" id="3.30.70.660">
    <property type="entry name" value="Pseudouridine synthase I, catalytic domain, C-terminal subdomain"/>
    <property type="match status" value="1"/>
</dbReference>
<dbReference type="InterPro" id="IPR020103">
    <property type="entry name" value="PsdUridine_synth_cat_dom_sf"/>
</dbReference>
<evidence type="ECO:0000256" key="1">
    <source>
        <dbReference type="ARBA" id="ARBA00009375"/>
    </source>
</evidence>
<comment type="similarity">
    <text evidence="1 4 7">Belongs to the tRNA pseudouridine synthase TruA family.</text>
</comment>
<evidence type="ECO:0000313" key="9">
    <source>
        <dbReference type="EMBL" id="SNQ59149.1"/>
    </source>
</evidence>
<evidence type="ECO:0000259" key="8">
    <source>
        <dbReference type="Pfam" id="PF01416"/>
    </source>
</evidence>
<comment type="caution">
    <text evidence="4">Lacks conserved residue(s) required for the propagation of feature annotation.</text>
</comment>
<dbReference type="HAMAP" id="MF_00171">
    <property type="entry name" value="TruA"/>
    <property type="match status" value="1"/>
</dbReference>
<reference evidence="10" key="1">
    <citation type="submission" date="2017-06" db="EMBL/GenBank/DDBJ databases">
        <authorList>
            <person name="Cremers G."/>
        </authorList>
    </citation>
    <scope>NUCLEOTIDE SEQUENCE [LARGE SCALE GENOMIC DNA]</scope>
</reference>
<dbReference type="GO" id="GO:0160147">
    <property type="term" value="F:tRNA pseudouridine(38-40) synthase activity"/>
    <property type="evidence" value="ECO:0007669"/>
    <property type="project" value="UniProtKB-EC"/>
</dbReference>
<dbReference type="InterPro" id="IPR001406">
    <property type="entry name" value="PsdUridine_synth_TruA"/>
</dbReference>
<protein>
    <recommendedName>
        <fullName evidence="4">tRNA pseudouridine synthase A</fullName>
        <ecNumber evidence="4">5.4.99.12</ecNumber>
    </recommendedName>
    <alternativeName>
        <fullName evidence="4">tRNA pseudouridine(38-40) synthase</fullName>
    </alternativeName>
    <alternativeName>
        <fullName evidence="4">tRNA pseudouridylate synthase I</fullName>
    </alternativeName>
    <alternativeName>
        <fullName evidence="4">tRNA-uridine isomerase I</fullName>
    </alternativeName>
</protein>
<evidence type="ECO:0000313" key="10">
    <source>
        <dbReference type="Proteomes" id="UP000218615"/>
    </source>
</evidence>
<dbReference type="GO" id="GO:0003723">
    <property type="term" value="F:RNA binding"/>
    <property type="evidence" value="ECO:0007669"/>
    <property type="project" value="InterPro"/>
</dbReference>
<keyword evidence="10" id="KW-1185">Reference proteome</keyword>
<dbReference type="EC" id="5.4.99.12" evidence="4"/>
<dbReference type="Pfam" id="PF01416">
    <property type="entry name" value="PseudoU_synth_1"/>
    <property type="match status" value="1"/>
</dbReference>
<feature type="binding site" evidence="4 6">
    <location>
        <position position="110"/>
    </location>
    <ligand>
        <name>substrate</name>
    </ligand>
</feature>
<keyword evidence="3 4" id="KW-0413">Isomerase</keyword>
<evidence type="ECO:0000256" key="2">
    <source>
        <dbReference type="ARBA" id="ARBA00022694"/>
    </source>
</evidence>
<feature type="active site" description="Nucleophile" evidence="4 5">
    <location>
        <position position="55"/>
    </location>
</feature>
<evidence type="ECO:0000256" key="3">
    <source>
        <dbReference type="ARBA" id="ARBA00023235"/>
    </source>
</evidence>
<evidence type="ECO:0000256" key="6">
    <source>
        <dbReference type="PIRSR" id="PIRSR001430-2"/>
    </source>
</evidence>
<accession>A0A284VJ06</accession>
<evidence type="ECO:0000256" key="4">
    <source>
        <dbReference type="HAMAP-Rule" id="MF_00171"/>
    </source>
</evidence>
<comment type="catalytic activity">
    <reaction evidence="4 7">
        <text>uridine(38/39/40) in tRNA = pseudouridine(38/39/40) in tRNA</text>
        <dbReference type="Rhea" id="RHEA:22376"/>
        <dbReference type="Rhea" id="RHEA-COMP:10085"/>
        <dbReference type="Rhea" id="RHEA-COMP:10087"/>
        <dbReference type="ChEBI" id="CHEBI:65314"/>
        <dbReference type="ChEBI" id="CHEBI:65315"/>
        <dbReference type="EC" id="5.4.99.12"/>
    </reaction>
</comment>
<dbReference type="GO" id="GO:0031119">
    <property type="term" value="P:tRNA pseudouridine synthesis"/>
    <property type="evidence" value="ECO:0007669"/>
    <property type="project" value="UniProtKB-UniRule"/>
</dbReference>
<dbReference type="PIRSF" id="PIRSF001430">
    <property type="entry name" value="tRNA_psdUrid_synth"/>
    <property type="match status" value="1"/>
</dbReference>
<dbReference type="InterPro" id="IPR020095">
    <property type="entry name" value="PsdUridine_synth_TruA_C"/>
</dbReference>
<dbReference type="OrthoDB" id="25720at2157"/>
<sequence length="267" mass="30375">MRLALKLAYLGTEYYGYQIQPGVPTIEGKILKALRDLGAVKNPSKARYSAAGRTDRGVHALCQVIAFDTDAPDASMPRALNSQLERIWAYAWAQVEADFNARKSAIERGYRYMLWGKGLDIAKIKDAVSIFPGTHDFRNFVNIEKGKSTICDVRSVSVREQDGWIYIDIAANRFLWHMVRKIATALKLIGKGERDKEWLGKMLDTTLSESLPPLDSHGLILKEVRYPDVKWNVDTYARNRALEELHELFINHEITSKMLEEIESGMQ</sequence>
<comment type="function">
    <text evidence="4">Formation of pseudouridine at positions 38, 39 and 40 in the anticodon stem and loop of transfer RNAs.</text>
</comment>
<gene>
    <name evidence="4 9" type="primary">truA</name>
    <name evidence="9" type="ORF">MNV_1080002</name>
</gene>
<name>A0A284VJ06_9EURY</name>
<keyword evidence="2 4" id="KW-0819">tRNA processing</keyword>
<dbReference type="RefSeq" id="WP_096203568.1">
    <property type="nucleotide sequence ID" value="NZ_FZMP01000011.1"/>
</dbReference>
<evidence type="ECO:0000256" key="7">
    <source>
        <dbReference type="RuleBase" id="RU003792"/>
    </source>
</evidence>
<dbReference type="PANTHER" id="PTHR11142:SF0">
    <property type="entry name" value="TRNA PSEUDOURIDINE SYNTHASE-LIKE 1"/>
    <property type="match status" value="1"/>
</dbReference>
<dbReference type="InterPro" id="IPR020097">
    <property type="entry name" value="PsdUridine_synth_TruA_a/b_dom"/>
</dbReference>